<name>A0A437A192_ARTFL</name>
<organism evidence="3 4">
    <name type="scientific">Arthrobotrys flagrans</name>
    <name type="common">Nematode-trapping fungus</name>
    <name type="synonym">Trichothecium flagrans</name>
    <dbReference type="NCBI Taxonomy" id="97331"/>
    <lineage>
        <taxon>Eukaryota</taxon>
        <taxon>Fungi</taxon>
        <taxon>Dikarya</taxon>
        <taxon>Ascomycota</taxon>
        <taxon>Pezizomycotina</taxon>
        <taxon>Orbiliomycetes</taxon>
        <taxon>Orbiliales</taxon>
        <taxon>Orbiliaceae</taxon>
        <taxon>Arthrobotrys</taxon>
    </lineage>
</organism>
<feature type="region of interest" description="Disordered" evidence="1">
    <location>
        <begin position="91"/>
        <end position="150"/>
    </location>
</feature>
<feature type="transmembrane region" description="Helical" evidence="2">
    <location>
        <begin position="168"/>
        <end position="191"/>
    </location>
</feature>
<feature type="transmembrane region" description="Helical" evidence="2">
    <location>
        <begin position="197"/>
        <end position="220"/>
    </location>
</feature>
<keyword evidence="2" id="KW-1133">Transmembrane helix</keyword>
<accession>A0A437A192</accession>
<dbReference type="Proteomes" id="UP000283090">
    <property type="component" value="Unassembled WGS sequence"/>
</dbReference>
<evidence type="ECO:0000256" key="2">
    <source>
        <dbReference type="SAM" id="Phobius"/>
    </source>
</evidence>
<protein>
    <submittedName>
        <fullName evidence="3">Uncharacterized protein</fullName>
    </submittedName>
</protein>
<dbReference type="EMBL" id="SAEB01000006">
    <property type="protein sequence ID" value="RVD84845.1"/>
    <property type="molecule type" value="Genomic_DNA"/>
</dbReference>
<feature type="region of interest" description="Disordered" evidence="1">
    <location>
        <begin position="46"/>
        <end position="72"/>
    </location>
</feature>
<feature type="transmembrane region" description="Helical" evidence="2">
    <location>
        <begin position="271"/>
        <end position="292"/>
    </location>
</feature>
<dbReference type="VEuPathDB" id="FungiDB:DFL_003183"/>
<evidence type="ECO:0000313" key="4">
    <source>
        <dbReference type="Proteomes" id="UP000283090"/>
    </source>
</evidence>
<keyword evidence="4" id="KW-1185">Reference proteome</keyword>
<sequence length="433" mass="48800">MHMKRKLPQQQVNSNTWTPTKQDTGFFAFNSLEGYNDDMTLTNPSTSVAPSTKHVRLNSHDKPATNTTTTNTTLNTTTTYLHTADSGLPKKSITIEDSRDLTGTITDEKPITSPIAPSSDESPRDANTDGNSNAEDTESIPGISERRPSVLRPPLPPLPFHLRDHRAAVAFAFTVMVIDHGIFPPVAYFALKYATNISLTVIFGIITGIFGVVLGIECFVRSIKLILKSPRFRPLGQTARFGMDFWQYSFTLCLIINVVCVSVGTALNPPFLNLMAMPMPTLIFNISWQLLLSDFLHERKYRTPFRISSTEKGEIWPRFIYVIIEDVIAVDCNGKRVWRQAWKDRVEASKPMRETLKRLSMFWGIGGIMMSSLCFGLLWGFDSVSGKEAGYALGWLLPWAWIIPSSIFTTFYVKKRLKDERHFCQRHKGSFSA</sequence>
<keyword evidence="2" id="KW-0472">Membrane</keyword>
<proteinExistence type="predicted"/>
<evidence type="ECO:0000256" key="1">
    <source>
        <dbReference type="SAM" id="MobiDB-lite"/>
    </source>
</evidence>
<reference evidence="3 4" key="1">
    <citation type="submission" date="2019-01" db="EMBL/GenBank/DDBJ databases">
        <title>Intercellular communication is required for trap formation in the nematode-trapping fungus Duddingtonia flagrans.</title>
        <authorList>
            <person name="Youssar L."/>
            <person name="Wernet V."/>
            <person name="Hensel N."/>
            <person name="Hildebrandt H.-G."/>
            <person name="Fischer R."/>
        </authorList>
    </citation>
    <scope>NUCLEOTIDE SEQUENCE [LARGE SCALE GENOMIC DNA]</scope>
    <source>
        <strain evidence="3 4">CBS H-5679</strain>
    </source>
</reference>
<dbReference type="GeneID" id="93585494"/>
<dbReference type="OrthoDB" id="4838853at2759"/>
<dbReference type="STRING" id="97331.A0A437A192"/>
<dbReference type="RefSeq" id="XP_067490389.1">
    <property type="nucleotide sequence ID" value="XM_067632084.1"/>
</dbReference>
<dbReference type="AlphaFoldDB" id="A0A437A192"/>
<feature type="compositionally biased region" description="Basic and acidic residues" evidence="1">
    <location>
        <begin position="93"/>
        <end position="110"/>
    </location>
</feature>
<keyword evidence="2" id="KW-0812">Transmembrane</keyword>
<dbReference type="PANTHER" id="PTHR42024">
    <property type="entry name" value="AMINO ACID PERMEASE_ SLC12A DOMAIN-CONTAINING PROTEIN"/>
    <property type="match status" value="1"/>
</dbReference>
<gene>
    <name evidence="3" type="ORF">DFL_003183</name>
</gene>
<dbReference type="PANTHER" id="PTHR42024:SF1">
    <property type="entry name" value="AMINO ACID PERMEASE_ SLC12A DOMAIN-CONTAINING PROTEIN"/>
    <property type="match status" value="1"/>
</dbReference>
<comment type="caution">
    <text evidence="3">The sequence shown here is derived from an EMBL/GenBank/DDBJ whole genome shotgun (WGS) entry which is preliminary data.</text>
</comment>
<evidence type="ECO:0000313" key="3">
    <source>
        <dbReference type="EMBL" id="RVD84845.1"/>
    </source>
</evidence>
<feature type="transmembrane region" description="Helical" evidence="2">
    <location>
        <begin position="241"/>
        <end position="265"/>
    </location>
</feature>
<feature type="transmembrane region" description="Helical" evidence="2">
    <location>
        <begin position="359"/>
        <end position="381"/>
    </location>
</feature>
<feature type="transmembrane region" description="Helical" evidence="2">
    <location>
        <begin position="393"/>
        <end position="413"/>
    </location>
</feature>